<keyword evidence="2" id="KW-1185">Reference proteome</keyword>
<sequence length="104" mass="11529">MYLLTPEDKNFISHVVRNYQTFHLWVSGTDHPQDFDLNKARLTSAEYMLSTMARAHGIQLEAPKQLARILANGSLAAESAQSINILAVVKELADLLDGYAAQLS</sequence>
<comment type="caution">
    <text evidence="1">The sequence shown here is derived from an EMBL/GenBank/DDBJ whole genome shotgun (WGS) entry which is preliminary data.</text>
</comment>
<dbReference type="AlphaFoldDB" id="A0A0R1HKD4"/>
<accession>A0A0R1HKD4</accession>
<proteinExistence type="predicted"/>
<dbReference type="EMBL" id="AZCX01000014">
    <property type="protein sequence ID" value="KRK46928.1"/>
    <property type="molecule type" value="Genomic_DNA"/>
</dbReference>
<reference evidence="1 2" key="1">
    <citation type="journal article" date="2015" name="Genome Announc.">
        <title>Expanding the biotechnology potential of lactobacilli through comparative genomics of 213 strains and associated genera.</title>
        <authorList>
            <person name="Sun Z."/>
            <person name="Harris H.M."/>
            <person name="McCann A."/>
            <person name="Guo C."/>
            <person name="Argimon S."/>
            <person name="Zhang W."/>
            <person name="Yang X."/>
            <person name="Jeffery I.B."/>
            <person name="Cooney J.C."/>
            <person name="Kagawa T.F."/>
            <person name="Liu W."/>
            <person name="Song Y."/>
            <person name="Salvetti E."/>
            <person name="Wrobel A."/>
            <person name="Rasinkangas P."/>
            <person name="Parkhill J."/>
            <person name="Rea M.C."/>
            <person name="O'Sullivan O."/>
            <person name="Ritari J."/>
            <person name="Douillard F.P."/>
            <person name="Paul Ross R."/>
            <person name="Yang R."/>
            <person name="Briner A.E."/>
            <person name="Felis G.E."/>
            <person name="de Vos W.M."/>
            <person name="Barrangou R."/>
            <person name="Klaenhammer T.R."/>
            <person name="Caufield P.W."/>
            <person name="Cui Y."/>
            <person name="Zhang H."/>
            <person name="O'Toole P.W."/>
        </authorList>
    </citation>
    <scope>NUCLEOTIDE SEQUENCE [LARGE SCALE GENOMIC DNA]</scope>
    <source>
        <strain evidence="1 2">JCM 15530</strain>
    </source>
</reference>
<evidence type="ECO:0000313" key="2">
    <source>
        <dbReference type="Proteomes" id="UP000050911"/>
    </source>
</evidence>
<gene>
    <name evidence="1" type="ORF">FC96_GL000818</name>
</gene>
<dbReference type="Proteomes" id="UP000050911">
    <property type="component" value="Unassembled WGS sequence"/>
</dbReference>
<organism evidence="1 2">
    <name type="scientific">Secundilactobacillus kimchicus JCM 15530</name>
    <dbReference type="NCBI Taxonomy" id="1302272"/>
    <lineage>
        <taxon>Bacteria</taxon>
        <taxon>Bacillati</taxon>
        <taxon>Bacillota</taxon>
        <taxon>Bacilli</taxon>
        <taxon>Lactobacillales</taxon>
        <taxon>Lactobacillaceae</taxon>
        <taxon>Secundilactobacillus</taxon>
    </lineage>
</organism>
<name>A0A0R1HKD4_9LACO</name>
<evidence type="ECO:0000313" key="1">
    <source>
        <dbReference type="EMBL" id="KRK46928.1"/>
    </source>
</evidence>
<dbReference type="PATRIC" id="fig|1302272.5.peg.818"/>
<protein>
    <submittedName>
        <fullName evidence="1">Uncharacterized protein</fullName>
    </submittedName>
</protein>